<reference evidence="19 20" key="1">
    <citation type="submission" date="2017-04" db="EMBL/GenBank/DDBJ databases">
        <authorList>
            <person name="Afonso C.L."/>
            <person name="Miller P.J."/>
            <person name="Scott M.A."/>
            <person name="Spackman E."/>
            <person name="Goraichik I."/>
            <person name="Dimitrov K.M."/>
            <person name="Suarez D.L."/>
            <person name="Swayne D.E."/>
        </authorList>
    </citation>
    <scope>NUCLEOTIDE SEQUENCE [LARGE SCALE GENOMIC DNA]</scope>
</reference>
<dbReference type="InterPro" id="IPR047417">
    <property type="entry name" value="WHD_MUS81"/>
</dbReference>
<protein>
    <recommendedName>
        <fullName evidence="4 15">Crossover junction endonuclease MUS81</fullName>
        <ecNumber evidence="15">3.1.22.-</ecNumber>
    </recommendedName>
</protein>
<dbReference type="GO" id="GO:0048257">
    <property type="term" value="F:3'-flap endonuclease activity"/>
    <property type="evidence" value="ECO:0007669"/>
    <property type="project" value="TreeGrafter"/>
</dbReference>
<evidence type="ECO:0000256" key="3">
    <source>
        <dbReference type="ARBA" id="ARBA00010015"/>
    </source>
</evidence>
<evidence type="ECO:0000256" key="16">
    <source>
        <dbReference type="SAM" id="Coils"/>
    </source>
</evidence>
<feature type="domain" description="ERCC4" evidence="18">
    <location>
        <begin position="346"/>
        <end position="443"/>
    </location>
</feature>
<dbReference type="STRING" id="1789683.A0A1X7R1U2"/>
<dbReference type="GO" id="GO:0046872">
    <property type="term" value="F:metal ion binding"/>
    <property type="evidence" value="ECO:0007669"/>
    <property type="project" value="UniProtKB-UniRule"/>
</dbReference>
<dbReference type="SUPFAM" id="SSF52980">
    <property type="entry name" value="Restriction endonuclease-like"/>
    <property type="match status" value="1"/>
</dbReference>
<evidence type="ECO:0000256" key="14">
    <source>
        <dbReference type="ARBA" id="ARBA00023254"/>
    </source>
</evidence>
<dbReference type="PANTHER" id="PTHR13451">
    <property type="entry name" value="CLASS II CROSSOVER JUNCTION ENDONUCLEASE MUS81"/>
    <property type="match status" value="1"/>
</dbReference>
<comment type="subcellular location">
    <subcellularLocation>
        <location evidence="2 15">Nucleus</location>
    </subcellularLocation>
</comment>
<dbReference type="InterPro" id="IPR010996">
    <property type="entry name" value="HHH_MUS81"/>
</dbReference>
<dbReference type="SMART" id="SM00891">
    <property type="entry name" value="ERCC4"/>
    <property type="match status" value="1"/>
</dbReference>
<dbReference type="Gene3D" id="1.10.10.10">
    <property type="entry name" value="Winged helix-like DNA-binding domain superfamily/Winged helix DNA-binding domain"/>
    <property type="match status" value="1"/>
</dbReference>
<evidence type="ECO:0000256" key="1">
    <source>
        <dbReference type="ARBA" id="ARBA00001946"/>
    </source>
</evidence>
<evidence type="ECO:0000313" key="20">
    <source>
        <dbReference type="Proteomes" id="UP000196158"/>
    </source>
</evidence>
<comment type="cofactor">
    <cofactor evidence="1 15">
        <name>Mg(2+)</name>
        <dbReference type="ChEBI" id="CHEBI:18420"/>
    </cofactor>
</comment>
<evidence type="ECO:0000256" key="2">
    <source>
        <dbReference type="ARBA" id="ARBA00004123"/>
    </source>
</evidence>
<dbReference type="InterPro" id="IPR033309">
    <property type="entry name" value="Mus81"/>
</dbReference>
<comment type="subunit">
    <text evidence="15">Interacts with EME1.</text>
</comment>
<dbReference type="CDD" id="cd21036">
    <property type="entry name" value="WH_MUS81"/>
    <property type="match status" value="1"/>
</dbReference>
<feature type="compositionally biased region" description="Low complexity" evidence="17">
    <location>
        <begin position="295"/>
        <end position="310"/>
    </location>
</feature>
<evidence type="ECO:0000256" key="11">
    <source>
        <dbReference type="ARBA" id="ARBA00023172"/>
    </source>
</evidence>
<name>A0A1X7R1U2_9SACH</name>
<dbReference type="GO" id="GO:0006308">
    <property type="term" value="P:DNA catabolic process"/>
    <property type="evidence" value="ECO:0007669"/>
    <property type="project" value="UniProtKB-UniRule"/>
</dbReference>
<evidence type="ECO:0000256" key="17">
    <source>
        <dbReference type="SAM" id="MobiDB-lite"/>
    </source>
</evidence>
<dbReference type="GO" id="GO:0048476">
    <property type="term" value="C:Holliday junction resolvase complex"/>
    <property type="evidence" value="ECO:0007669"/>
    <property type="project" value="UniProtKB-UniRule"/>
</dbReference>
<organism evidence="19 20">
    <name type="scientific">Maudiozyma saulgeensis</name>
    <dbReference type="NCBI Taxonomy" id="1789683"/>
    <lineage>
        <taxon>Eukaryota</taxon>
        <taxon>Fungi</taxon>
        <taxon>Dikarya</taxon>
        <taxon>Ascomycota</taxon>
        <taxon>Saccharomycotina</taxon>
        <taxon>Saccharomycetes</taxon>
        <taxon>Saccharomycetales</taxon>
        <taxon>Saccharomycetaceae</taxon>
        <taxon>Maudiozyma</taxon>
    </lineage>
</organism>
<dbReference type="Pfam" id="PF14716">
    <property type="entry name" value="HHH_8"/>
    <property type="match status" value="1"/>
</dbReference>
<dbReference type="GO" id="GO:0000712">
    <property type="term" value="P:resolution of meiotic recombination intermediates"/>
    <property type="evidence" value="ECO:0007669"/>
    <property type="project" value="TreeGrafter"/>
</dbReference>
<proteinExistence type="inferred from homology"/>
<dbReference type="GO" id="GO:0008821">
    <property type="term" value="F:crossover junction DNA endonuclease activity"/>
    <property type="evidence" value="ECO:0007669"/>
    <property type="project" value="UniProtKB-UniRule"/>
</dbReference>
<keyword evidence="16" id="KW-0175">Coiled coil</keyword>
<dbReference type="Gene3D" id="1.10.150.110">
    <property type="entry name" value="DNA polymerase beta, N-terminal domain-like"/>
    <property type="match status" value="1"/>
</dbReference>
<comment type="similarity">
    <text evidence="3 15">Belongs to the XPF family.</text>
</comment>
<evidence type="ECO:0000313" key="19">
    <source>
        <dbReference type="EMBL" id="SMN19652.1"/>
    </source>
</evidence>
<dbReference type="EC" id="3.1.22.-" evidence="15"/>
<evidence type="ECO:0000256" key="9">
    <source>
        <dbReference type="ARBA" id="ARBA00022801"/>
    </source>
</evidence>
<evidence type="ECO:0000256" key="10">
    <source>
        <dbReference type="ARBA" id="ARBA00022842"/>
    </source>
</evidence>
<dbReference type="InterPro" id="IPR006166">
    <property type="entry name" value="ERCC4_domain"/>
</dbReference>
<dbReference type="EMBL" id="FXLY01000004">
    <property type="protein sequence ID" value="SMN19652.1"/>
    <property type="molecule type" value="Genomic_DNA"/>
</dbReference>
<dbReference type="AlphaFoldDB" id="A0A1X7R1U2"/>
<sequence>METENLKYVYLELLQNMLDELSSHQEQLQKTYSKAKTNLQVSEGHFYHPKDLKKVKGIGDTIIKRLEMKLEIYCTNNNIEFPTFETQKGKASSKSTKRNLTSLRVDGHNKEIEQQPTKKKRKYIPKKKSGGYAILLGLLELNAIRRPCTKEEIIEISQKYANGSMNSNFATKEFYGAWSSISSLLKHSLVLEEGRPRRYSLTSEGLEMAKSLKIADNIVFRNDTKMNNIDISLDLANERTVNLSELLKQDKQIRQYNESSFNSAFSDISRETNHSINASTPQRSRVLQNISSLPSTPTTNRSNQQTSTTTGISTNEKYLKGKVHMNRKRFTGISYEIWKNGSYEIYPIIDHREVKSQQDRDYFSNALKLKGVKMEVRQLSVGDIIWVARHTETGFLCVLNTIIERKRLDDLAASIKDNRFMEQKNRLDKSGCTNKYYLIEETMASSVVSMTEALKTSLWMILLYYRFSVIRSQNSNETVQKLHALHSVVKHHYSKKDLLVMYPNNLKDQDHYRKILERFQLEFGNHTSIECCHTLDCFQEIMGKNDSPTVGEMTIQVLMYIKGVSLEKAVAIQAVFPTLNIILTAYRNCSSQLEAKMLMFQKLGSAPGNKKISKSLSEKIADAFT</sequence>
<keyword evidence="5 15" id="KW-0540">Nuclease</keyword>
<dbReference type="Pfam" id="PF21136">
    <property type="entry name" value="WHD_MUS81"/>
    <property type="match status" value="1"/>
</dbReference>
<gene>
    <name evidence="19" type="ORF">KASA_0O02178G</name>
</gene>
<keyword evidence="11 15" id="KW-0233">DNA recombination</keyword>
<keyword evidence="13 15" id="KW-0539">Nucleus</keyword>
<evidence type="ECO:0000256" key="7">
    <source>
        <dbReference type="ARBA" id="ARBA00022759"/>
    </source>
</evidence>
<dbReference type="InterPro" id="IPR036388">
    <property type="entry name" value="WH-like_DNA-bd_sf"/>
</dbReference>
<dbReference type="InterPro" id="IPR027421">
    <property type="entry name" value="DNA_pol_lamdba_lyase_dom_sf"/>
</dbReference>
<keyword evidence="20" id="KW-1185">Reference proteome</keyword>
<keyword evidence="8 15" id="KW-0227">DNA damage</keyword>
<keyword evidence="7 15" id="KW-0255">Endonuclease</keyword>
<dbReference type="Gene3D" id="1.10.150.670">
    <property type="entry name" value="Crossover junction endonuclease EME1, DNA-binding domain"/>
    <property type="match status" value="1"/>
</dbReference>
<evidence type="ECO:0000256" key="12">
    <source>
        <dbReference type="ARBA" id="ARBA00023204"/>
    </source>
</evidence>
<evidence type="ECO:0000256" key="8">
    <source>
        <dbReference type="ARBA" id="ARBA00022763"/>
    </source>
</evidence>
<accession>A0A1X7R1U2</accession>
<dbReference type="OrthoDB" id="5963188at2759"/>
<dbReference type="GO" id="GO:0003677">
    <property type="term" value="F:DNA binding"/>
    <property type="evidence" value="ECO:0007669"/>
    <property type="project" value="UniProtKB-UniRule"/>
</dbReference>
<keyword evidence="12 15" id="KW-0234">DNA repair</keyword>
<dbReference type="Gene3D" id="3.40.50.10130">
    <property type="match status" value="1"/>
</dbReference>
<feature type="coiled-coil region" evidence="16">
    <location>
        <begin position="11"/>
        <end position="38"/>
    </location>
</feature>
<evidence type="ECO:0000256" key="5">
    <source>
        <dbReference type="ARBA" id="ARBA00022722"/>
    </source>
</evidence>
<dbReference type="GO" id="GO:0031573">
    <property type="term" value="P:mitotic intra-S DNA damage checkpoint signaling"/>
    <property type="evidence" value="ECO:0007669"/>
    <property type="project" value="TreeGrafter"/>
</dbReference>
<dbReference type="FunFam" id="3.40.50.10130:FF:000011">
    <property type="entry name" value="Crossover junction endonuclease MUS81"/>
    <property type="match status" value="1"/>
</dbReference>
<evidence type="ECO:0000256" key="13">
    <source>
        <dbReference type="ARBA" id="ARBA00023242"/>
    </source>
</evidence>
<keyword evidence="10 15" id="KW-0460">Magnesium</keyword>
<evidence type="ECO:0000256" key="15">
    <source>
        <dbReference type="RuleBase" id="RU369042"/>
    </source>
</evidence>
<dbReference type="InterPro" id="IPR042530">
    <property type="entry name" value="EME1/EME2_C"/>
</dbReference>
<dbReference type="GO" id="GO:0005634">
    <property type="term" value="C:nucleus"/>
    <property type="evidence" value="ECO:0007669"/>
    <property type="project" value="UniProtKB-SubCell"/>
</dbReference>
<comment type="function">
    <text evidence="15">Interacts with EME1 to form a DNA structure-specific endonuclease with substrate preference for branched DNA structures with a 5'-end at the branch nick. Typical substrates include 3'-flap structures, D-loops, replication forks and nicked Holliday junctions. May be required in mitosis for the processing of stalled or collapsed replication fork intermediates. May be required in meiosis for the repair of meiosis-specific double strand breaks subsequent to single-end invasion (SEI).</text>
</comment>
<keyword evidence="9 15" id="KW-0378">Hydrolase</keyword>
<dbReference type="InterPro" id="IPR011335">
    <property type="entry name" value="Restrct_endonuc-II-like"/>
</dbReference>
<dbReference type="PANTHER" id="PTHR13451:SF0">
    <property type="entry name" value="CROSSOVER JUNCTION ENDONUCLEASE MUS81"/>
    <property type="match status" value="1"/>
</dbReference>
<dbReference type="CDD" id="cd20074">
    <property type="entry name" value="XPF_nuclease_Mus81"/>
    <property type="match status" value="1"/>
</dbReference>
<evidence type="ECO:0000256" key="4">
    <source>
        <dbReference type="ARBA" id="ARBA00017114"/>
    </source>
</evidence>
<keyword evidence="14" id="KW-0469">Meiosis</keyword>
<keyword evidence="6 15" id="KW-0479">Metal-binding</keyword>
<dbReference type="InterPro" id="IPR047416">
    <property type="entry name" value="XPF_nuclease_Mus81"/>
</dbReference>
<evidence type="ECO:0000256" key="6">
    <source>
        <dbReference type="ARBA" id="ARBA00022723"/>
    </source>
</evidence>
<dbReference type="Pfam" id="PF02732">
    <property type="entry name" value="ERCC4"/>
    <property type="match status" value="1"/>
</dbReference>
<evidence type="ECO:0000259" key="18">
    <source>
        <dbReference type="SMART" id="SM00891"/>
    </source>
</evidence>
<dbReference type="GO" id="GO:0000727">
    <property type="term" value="P:double-strand break repair via break-induced replication"/>
    <property type="evidence" value="ECO:0007669"/>
    <property type="project" value="UniProtKB-UniRule"/>
</dbReference>
<feature type="region of interest" description="Disordered" evidence="17">
    <location>
        <begin position="291"/>
        <end position="312"/>
    </location>
</feature>
<dbReference type="FunFam" id="1.10.10.10:FF:000307">
    <property type="entry name" value="Crossover junction endonuclease MUS81"/>
    <property type="match status" value="1"/>
</dbReference>
<dbReference type="Proteomes" id="UP000196158">
    <property type="component" value="Unassembled WGS sequence"/>
</dbReference>